<feature type="non-terminal residue" evidence="8">
    <location>
        <position position="125"/>
    </location>
</feature>
<reference evidence="8 9" key="1">
    <citation type="submission" date="2024-01" db="EMBL/GenBank/DDBJ databases">
        <title>A telomere-to-telomere, gap-free genome of sweet tea (Lithocarpus litseifolius).</title>
        <authorList>
            <person name="Zhou J."/>
        </authorList>
    </citation>
    <scope>NUCLEOTIDE SEQUENCE [LARGE SCALE GENOMIC DNA]</scope>
    <source>
        <strain evidence="8">Zhou-2022a</strain>
        <tissue evidence="8">Leaf</tissue>
    </source>
</reference>
<dbReference type="InterPro" id="IPR024788">
    <property type="entry name" value="Malectin-like_Carb-bd_dom"/>
</dbReference>
<name>A0AAW2DK80_9ROSI</name>
<evidence type="ECO:0000313" key="9">
    <source>
        <dbReference type="Proteomes" id="UP001459277"/>
    </source>
</evidence>
<accession>A0AAW2DK80</accession>
<dbReference type="Pfam" id="PF12819">
    <property type="entry name" value="Malectin_like"/>
    <property type="match status" value="1"/>
</dbReference>
<dbReference type="GO" id="GO:0016020">
    <property type="term" value="C:membrane"/>
    <property type="evidence" value="ECO:0007669"/>
    <property type="project" value="UniProtKB-SubCell"/>
</dbReference>
<evidence type="ECO:0000313" key="8">
    <source>
        <dbReference type="EMBL" id="KAL0009939.1"/>
    </source>
</evidence>
<keyword evidence="2" id="KW-0812">Transmembrane</keyword>
<organism evidence="8 9">
    <name type="scientific">Lithocarpus litseifolius</name>
    <dbReference type="NCBI Taxonomy" id="425828"/>
    <lineage>
        <taxon>Eukaryota</taxon>
        <taxon>Viridiplantae</taxon>
        <taxon>Streptophyta</taxon>
        <taxon>Embryophyta</taxon>
        <taxon>Tracheophyta</taxon>
        <taxon>Spermatophyta</taxon>
        <taxon>Magnoliopsida</taxon>
        <taxon>eudicotyledons</taxon>
        <taxon>Gunneridae</taxon>
        <taxon>Pentapetalae</taxon>
        <taxon>rosids</taxon>
        <taxon>fabids</taxon>
        <taxon>Fagales</taxon>
        <taxon>Fagaceae</taxon>
        <taxon>Lithocarpus</taxon>
    </lineage>
</organism>
<comment type="subcellular location">
    <subcellularLocation>
        <location evidence="1">Membrane</location>
        <topology evidence="1">Single-pass membrane protein</topology>
    </subcellularLocation>
</comment>
<dbReference type="AlphaFoldDB" id="A0AAW2DK80"/>
<evidence type="ECO:0000256" key="4">
    <source>
        <dbReference type="ARBA" id="ARBA00022989"/>
    </source>
</evidence>
<dbReference type="EMBL" id="JAZDWU010000002">
    <property type="protein sequence ID" value="KAL0009939.1"/>
    <property type="molecule type" value="Genomic_DNA"/>
</dbReference>
<feature type="domain" description="Malectin-like" evidence="7">
    <location>
        <begin position="40"/>
        <end position="117"/>
    </location>
</feature>
<evidence type="ECO:0000256" key="6">
    <source>
        <dbReference type="SAM" id="MobiDB-lite"/>
    </source>
</evidence>
<protein>
    <recommendedName>
        <fullName evidence="7">Malectin-like domain-containing protein</fullName>
    </recommendedName>
</protein>
<keyword evidence="4" id="KW-1133">Transmembrane helix</keyword>
<evidence type="ECO:0000256" key="3">
    <source>
        <dbReference type="ARBA" id="ARBA00022729"/>
    </source>
</evidence>
<sequence length="125" mass="14220">MGSVTNALFNSPLMDSTGRRWKRTYICRGSQTLQGGFIGIDCGATKDYLDDVSGIFYRSNTGFIDRKMLTSAYWTISNISPKNYYPYPDGGRQTRNLRSFPQGKKNCYTLKPEQGKNSKENVNEY</sequence>
<evidence type="ECO:0000256" key="5">
    <source>
        <dbReference type="ARBA" id="ARBA00023136"/>
    </source>
</evidence>
<evidence type="ECO:0000259" key="7">
    <source>
        <dbReference type="Pfam" id="PF12819"/>
    </source>
</evidence>
<keyword evidence="9" id="KW-1185">Reference proteome</keyword>
<gene>
    <name evidence="8" type="ORF">SO802_005047</name>
</gene>
<keyword evidence="5" id="KW-0472">Membrane</keyword>
<evidence type="ECO:0000256" key="1">
    <source>
        <dbReference type="ARBA" id="ARBA00004167"/>
    </source>
</evidence>
<proteinExistence type="predicted"/>
<feature type="compositionally biased region" description="Basic and acidic residues" evidence="6">
    <location>
        <begin position="113"/>
        <end position="125"/>
    </location>
</feature>
<feature type="region of interest" description="Disordered" evidence="6">
    <location>
        <begin position="90"/>
        <end position="125"/>
    </location>
</feature>
<keyword evidence="3" id="KW-0732">Signal</keyword>
<comment type="caution">
    <text evidence="8">The sequence shown here is derived from an EMBL/GenBank/DDBJ whole genome shotgun (WGS) entry which is preliminary data.</text>
</comment>
<dbReference type="Proteomes" id="UP001459277">
    <property type="component" value="Unassembled WGS sequence"/>
</dbReference>
<evidence type="ECO:0000256" key="2">
    <source>
        <dbReference type="ARBA" id="ARBA00022692"/>
    </source>
</evidence>